<dbReference type="AlphaFoldDB" id="A0A948RY83"/>
<dbReference type="InterPro" id="IPR036890">
    <property type="entry name" value="HATPase_C_sf"/>
</dbReference>
<accession>A0A948RY83</accession>
<dbReference type="EC" id="2.7.13.3" evidence="3"/>
<dbReference type="PROSITE" id="PS50885">
    <property type="entry name" value="HAMP"/>
    <property type="match status" value="1"/>
</dbReference>
<evidence type="ECO:0000256" key="5">
    <source>
        <dbReference type="ARBA" id="ARBA00022679"/>
    </source>
</evidence>
<dbReference type="SMART" id="SM00387">
    <property type="entry name" value="HATPase_c"/>
    <property type="match status" value="1"/>
</dbReference>
<dbReference type="InterPro" id="IPR050351">
    <property type="entry name" value="BphY/WalK/GraS-like"/>
</dbReference>
<evidence type="ECO:0000256" key="4">
    <source>
        <dbReference type="ARBA" id="ARBA00022553"/>
    </source>
</evidence>
<dbReference type="SUPFAM" id="SSF47384">
    <property type="entry name" value="Homodimeric domain of signal transducing histidine kinase"/>
    <property type="match status" value="1"/>
</dbReference>
<reference evidence="13" key="1">
    <citation type="submission" date="2021-05" db="EMBL/GenBank/DDBJ databases">
        <title>Energy efficiency and biological interactions define the core microbiome of deep oligotrophic groundwater.</title>
        <authorList>
            <person name="Mehrshad M."/>
            <person name="Lopez-Fernandez M."/>
            <person name="Bell E."/>
            <person name="Bernier-Latmani R."/>
            <person name="Bertilsson S."/>
            <person name="Dopson M."/>
        </authorList>
    </citation>
    <scope>NUCLEOTIDE SEQUENCE</scope>
    <source>
        <strain evidence="13">Modern_marine.mb.64</strain>
    </source>
</reference>
<keyword evidence="6" id="KW-0547">Nucleotide-binding</keyword>
<evidence type="ECO:0000259" key="12">
    <source>
        <dbReference type="PROSITE" id="PS50885"/>
    </source>
</evidence>
<dbReference type="SUPFAM" id="SSF55874">
    <property type="entry name" value="ATPase domain of HSP90 chaperone/DNA topoisomerase II/histidine kinase"/>
    <property type="match status" value="1"/>
</dbReference>
<evidence type="ECO:0000259" key="11">
    <source>
        <dbReference type="PROSITE" id="PS50109"/>
    </source>
</evidence>
<proteinExistence type="predicted"/>
<evidence type="ECO:0000313" key="14">
    <source>
        <dbReference type="Proteomes" id="UP000777784"/>
    </source>
</evidence>
<dbReference type="InterPro" id="IPR004358">
    <property type="entry name" value="Sig_transdc_His_kin-like_C"/>
</dbReference>
<dbReference type="SMART" id="SM00304">
    <property type="entry name" value="HAMP"/>
    <property type="match status" value="1"/>
</dbReference>
<evidence type="ECO:0000256" key="3">
    <source>
        <dbReference type="ARBA" id="ARBA00012438"/>
    </source>
</evidence>
<dbReference type="Pfam" id="PF00512">
    <property type="entry name" value="HisKA"/>
    <property type="match status" value="1"/>
</dbReference>
<dbReference type="Pfam" id="PF00672">
    <property type="entry name" value="HAMP"/>
    <property type="match status" value="1"/>
</dbReference>
<dbReference type="InterPro" id="IPR036097">
    <property type="entry name" value="HisK_dim/P_sf"/>
</dbReference>
<organism evidence="13 14">
    <name type="scientific">Eiseniibacteriota bacterium</name>
    <dbReference type="NCBI Taxonomy" id="2212470"/>
    <lineage>
        <taxon>Bacteria</taxon>
        <taxon>Candidatus Eiseniibacteriota</taxon>
    </lineage>
</organism>
<comment type="subcellular location">
    <subcellularLocation>
        <location evidence="2">Membrane</location>
    </subcellularLocation>
</comment>
<keyword evidence="4" id="KW-0597">Phosphoprotein</keyword>
<keyword evidence="8" id="KW-0067">ATP-binding</keyword>
<dbReference type="PANTHER" id="PTHR42878">
    <property type="entry name" value="TWO-COMPONENT HISTIDINE KINASE"/>
    <property type="match status" value="1"/>
</dbReference>
<dbReference type="SUPFAM" id="SSF158472">
    <property type="entry name" value="HAMP domain-like"/>
    <property type="match status" value="1"/>
</dbReference>
<comment type="caution">
    <text evidence="13">The sequence shown here is derived from an EMBL/GenBank/DDBJ whole genome shotgun (WGS) entry which is preliminary data.</text>
</comment>
<dbReference type="Gene3D" id="6.10.340.10">
    <property type="match status" value="1"/>
</dbReference>
<evidence type="ECO:0000313" key="13">
    <source>
        <dbReference type="EMBL" id="MBU2691287.1"/>
    </source>
</evidence>
<dbReference type="CDD" id="cd00082">
    <property type="entry name" value="HisKA"/>
    <property type="match status" value="1"/>
</dbReference>
<dbReference type="InterPro" id="IPR003594">
    <property type="entry name" value="HATPase_dom"/>
</dbReference>
<dbReference type="PROSITE" id="PS50109">
    <property type="entry name" value="HIS_KIN"/>
    <property type="match status" value="1"/>
</dbReference>
<keyword evidence="5" id="KW-0808">Transferase</keyword>
<dbReference type="InterPro" id="IPR003661">
    <property type="entry name" value="HisK_dim/P_dom"/>
</dbReference>
<name>A0A948RY83_UNCEI</name>
<dbReference type="GO" id="GO:0000156">
    <property type="term" value="F:phosphorelay response regulator activity"/>
    <property type="evidence" value="ECO:0007669"/>
    <property type="project" value="TreeGrafter"/>
</dbReference>
<dbReference type="GO" id="GO:0016020">
    <property type="term" value="C:membrane"/>
    <property type="evidence" value="ECO:0007669"/>
    <property type="project" value="UniProtKB-SubCell"/>
</dbReference>
<evidence type="ECO:0000256" key="7">
    <source>
        <dbReference type="ARBA" id="ARBA00022777"/>
    </source>
</evidence>
<keyword evidence="7 13" id="KW-0418">Kinase</keyword>
<dbReference type="EMBL" id="JAHJDP010000053">
    <property type="protein sequence ID" value="MBU2691287.1"/>
    <property type="molecule type" value="Genomic_DNA"/>
</dbReference>
<dbReference type="GO" id="GO:0030295">
    <property type="term" value="F:protein kinase activator activity"/>
    <property type="evidence" value="ECO:0007669"/>
    <property type="project" value="TreeGrafter"/>
</dbReference>
<dbReference type="SMART" id="SM00388">
    <property type="entry name" value="HisKA"/>
    <property type="match status" value="1"/>
</dbReference>
<evidence type="ECO:0000256" key="1">
    <source>
        <dbReference type="ARBA" id="ARBA00000085"/>
    </source>
</evidence>
<feature type="domain" description="HAMP" evidence="12">
    <location>
        <begin position="326"/>
        <end position="378"/>
    </location>
</feature>
<protein>
    <recommendedName>
        <fullName evidence="3">histidine kinase</fullName>
        <ecNumber evidence="3">2.7.13.3</ecNumber>
    </recommendedName>
</protein>
<dbReference type="PRINTS" id="PR00344">
    <property type="entry name" value="BCTRLSENSOR"/>
</dbReference>
<dbReference type="CDD" id="cd00075">
    <property type="entry name" value="HATPase"/>
    <property type="match status" value="1"/>
</dbReference>
<dbReference type="Gene3D" id="1.10.287.130">
    <property type="match status" value="1"/>
</dbReference>
<keyword evidence="9" id="KW-0902">Two-component regulatory system</keyword>
<evidence type="ECO:0000256" key="2">
    <source>
        <dbReference type="ARBA" id="ARBA00004370"/>
    </source>
</evidence>
<keyword evidence="10" id="KW-1133">Transmembrane helix</keyword>
<dbReference type="GO" id="GO:0000155">
    <property type="term" value="F:phosphorelay sensor kinase activity"/>
    <property type="evidence" value="ECO:0007669"/>
    <property type="project" value="InterPro"/>
</dbReference>
<dbReference type="PANTHER" id="PTHR42878:SF7">
    <property type="entry name" value="SENSOR HISTIDINE KINASE GLRK"/>
    <property type="match status" value="1"/>
</dbReference>
<comment type="catalytic activity">
    <reaction evidence="1">
        <text>ATP + protein L-histidine = ADP + protein N-phospho-L-histidine.</text>
        <dbReference type="EC" id="2.7.13.3"/>
    </reaction>
</comment>
<evidence type="ECO:0000256" key="10">
    <source>
        <dbReference type="SAM" id="Phobius"/>
    </source>
</evidence>
<sequence length="607" mass="66417">MTMRWRILLWMLPVALGPLFIMAAQGYHCARQAIIASQKVHMQSVLEARRIEIESWFAQIESDFGFLQISPCLQGLCGSTPASADSSCCAETCNLLSDLHVGTPFYHSISTFDVNWNQLVSSAGTGNRVGSIRPDDSGVVKRPDPAGGAFPSKLLKERLAAQDGLLTTPPIQREDGTVMVQAGSRVLNPRHGGLAYIAAEIDIDNRMNTILKHGTGLGRTGEAFLFLPGGVFPMIDGFDAENNKYRFHSYPKQITDGGGEVVRYRSASGKKVLGVSALIPRLNGTLVIEIDEQEAFAWLRVFRNRALMTGLITLVLILVIANYGARVLAQPLREFAAVAHRIAAGQSEERIGRLAGAEAQEVAEAFNHMIDELSASHRRLLQAASLAAVGELSSSIVHEMRNPLSSIKMNLQALRHNVEEDPFHRELADIASEQALRLERMLSELLNYGKPLELNKTRLRFIEIANNVKDILRSESEEKEIRVIIKDLTGGTAFCADPEQLRRALTNLTANAIQASPPGESVILSAEYPVHSPGTIRLSVADNGPGFRTADIHRLFQPFYTTRDEGTGLGLANVKKIVEGHSGFVFAENRRKGGALFSLSLPRGAEE</sequence>
<evidence type="ECO:0000256" key="9">
    <source>
        <dbReference type="ARBA" id="ARBA00023012"/>
    </source>
</evidence>
<feature type="domain" description="Histidine kinase" evidence="11">
    <location>
        <begin position="395"/>
        <end position="605"/>
    </location>
</feature>
<dbReference type="CDD" id="cd06225">
    <property type="entry name" value="HAMP"/>
    <property type="match status" value="1"/>
</dbReference>
<keyword evidence="10" id="KW-0812">Transmembrane</keyword>
<keyword evidence="10" id="KW-0472">Membrane</keyword>
<dbReference type="InterPro" id="IPR005467">
    <property type="entry name" value="His_kinase_dom"/>
</dbReference>
<dbReference type="GO" id="GO:0007234">
    <property type="term" value="P:osmosensory signaling via phosphorelay pathway"/>
    <property type="evidence" value="ECO:0007669"/>
    <property type="project" value="TreeGrafter"/>
</dbReference>
<gene>
    <name evidence="13" type="ORF">KJ970_10180</name>
</gene>
<evidence type="ECO:0000256" key="6">
    <source>
        <dbReference type="ARBA" id="ARBA00022741"/>
    </source>
</evidence>
<dbReference type="InterPro" id="IPR003660">
    <property type="entry name" value="HAMP_dom"/>
</dbReference>
<dbReference type="Pfam" id="PF02518">
    <property type="entry name" value="HATPase_c"/>
    <property type="match status" value="1"/>
</dbReference>
<dbReference type="Gene3D" id="3.30.565.10">
    <property type="entry name" value="Histidine kinase-like ATPase, C-terminal domain"/>
    <property type="match status" value="1"/>
</dbReference>
<evidence type="ECO:0000256" key="8">
    <source>
        <dbReference type="ARBA" id="ARBA00022840"/>
    </source>
</evidence>
<dbReference type="Proteomes" id="UP000777784">
    <property type="component" value="Unassembled WGS sequence"/>
</dbReference>
<feature type="transmembrane region" description="Helical" evidence="10">
    <location>
        <begin position="306"/>
        <end position="325"/>
    </location>
</feature>